<comment type="caution">
    <text evidence="2">The sequence shown here is derived from an EMBL/GenBank/DDBJ whole genome shotgun (WGS) entry which is preliminary data.</text>
</comment>
<reference evidence="2 3" key="1">
    <citation type="journal article" date="2024" name="Nat. Commun.">
        <title>Phylogenomics reveals the evolutionary origins of lichenization in chlorophyte algae.</title>
        <authorList>
            <person name="Puginier C."/>
            <person name="Libourel C."/>
            <person name="Otte J."/>
            <person name="Skaloud P."/>
            <person name="Haon M."/>
            <person name="Grisel S."/>
            <person name="Petersen M."/>
            <person name="Berrin J.G."/>
            <person name="Delaux P.M."/>
            <person name="Dal Grande F."/>
            <person name="Keller J."/>
        </authorList>
    </citation>
    <scope>NUCLEOTIDE SEQUENCE [LARGE SCALE GENOMIC DNA]</scope>
    <source>
        <strain evidence="2 3">SAG 2043</strain>
    </source>
</reference>
<dbReference type="PANTHER" id="PTHR44579:SF4">
    <property type="entry name" value="J DOMAIN-CONTAINING PROTEIN"/>
    <property type="match status" value="1"/>
</dbReference>
<dbReference type="AlphaFoldDB" id="A0AAW1QS71"/>
<evidence type="ECO:0000313" key="2">
    <source>
        <dbReference type="EMBL" id="KAK9824309.1"/>
    </source>
</evidence>
<gene>
    <name evidence="2" type="ORF">WJX72_009351</name>
</gene>
<keyword evidence="3" id="KW-1185">Reference proteome</keyword>
<dbReference type="Pfam" id="PF00226">
    <property type="entry name" value="DnaJ"/>
    <property type="match status" value="1"/>
</dbReference>
<dbReference type="SMART" id="SM00271">
    <property type="entry name" value="DnaJ"/>
    <property type="match status" value="1"/>
</dbReference>
<dbReference type="PRINTS" id="PR00625">
    <property type="entry name" value="JDOMAIN"/>
</dbReference>
<dbReference type="PANTHER" id="PTHR44579">
    <property type="entry name" value="OS01G0730500 PROTEIN"/>
    <property type="match status" value="1"/>
</dbReference>
<name>A0AAW1QS71_9CHLO</name>
<dbReference type="Proteomes" id="UP001489004">
    <property type="component" value="Unassembled WGS sequence"/>
</dbReference>
<dbReference type="PROSITE" id="PS50076">
    <property type="entry name" value="DNAJ_2"/>
    <property type="match status" value="1"/>
</dbReference>
<evidence type="ECO:0000259" key="1">
    <source>
        <dbReference type="PROSITE" id="PS50076"/>
    </source>
</evidence>
<feature type="domain" description="J" evidence="1">
    <location>
        <begin position="57"/>
        <end position="127"/>
    </location>
</feature>
<sequence>MLSSERLGCAVTHGAAASVPLPLGNTAGGRAGGSFRQRLGSQPQVRRGVPCCGATMDPYRVLEVSRDASPRELRQAYIQRIKQLHPDVNRDKDTTVEASQLNAAYAMVQGVCDVYEEAQRDVFDRPEAEAVIMFVNPFGCNVSPLDWRELQAIACYESDPSEAFLAAGVACSPSAVHYLTPAQMAAVEAEMVRMEESWSFETTAWWLADCLGRARRANYRGDFVRR</sequence>
<proteinExistence type="predicted"/>
<accession>A0AAW1QS71</accession>
<dbReference type="EMBL" id="JALJOR010000002">
    <property type="protein sequence ID" value="KAK9824309.1"/>
    <property type="molecule type" value="Genomic_DNA"/>
</dbReference>
<dbReference type="InterPro" id="IPR001623">
    <property type="entry name" value="DnaJ_domain"/>
</dbReference>
<dbReference type="SUPFAM" id="SSF46565">
    <property type="entry name" value="Chaperone J-domain"/>
    <property type="match status" value="1"/>
</dbReference>
<organism evidence="2 3">
    <name type="scientific">[Myrmecia] bisecta</name>
    <dbReference type="NCBI Taxonomy" id="41462"/>
    <lineage>
        <taxon>Eukaryota</taxon>
        <taxon>Viridiplantae</taxon>
        <taxon>Chlorophyta</taxon>
        <taxon>core chlorophytes</taxon>
        <taxon>Trebouxiophyceae</taxon>
        <taxon>Trebouxiales</taxon>
        <taxon>Trebouxiaceae</taxon>
        <taxon>Myrmecia</taxon>
    </lineage>
</organism>
<dbReference type="CDD" id="cd06257">
    <property type="entry name" value="DnaJ"/>
    <property type="match status" value="1"/>
</dbReference>
<evidence type="ECO:0000313" key="3">
    <source>
        <dbReference type="Proteomes" id="UP001489004"/>
    </source>
</evidence>
<dbReference type="InterPro" id="IPR036869">
    <property type="entry name" value="J_dom_sf"/>
</dbReference>
<dbReference type="Gene3D" id="1.10.287.110">
    <property type="entry name" value="DnaJ domain"/>
    <property type="match status" value="1"/>
</dbReference>
<protein>
    <recommendedName>
        <fullName evidence="1">J domain-containing protein</fullName>
    </recommendedName>
</protein>